<evidence type="ECO:0000313" key="1">
    <source>
        <dbReference type="Proteomes" id="UP000790787"/>
    </source>
</evidence>
<proteinExistence type="predicted"/>
<keyword evidence="1" id="KW-1185">Reference proteome</keyword>
<protein>
    <submittedName>
        <fullName evidence="2">Uncharacterized protein LOC142174272</fullName>
    </submittedName>
</protein>
<sequence length="277" mass="32143">MDFINGFPKVNGFSSIMVVVDRFSKYIVFIAAPTECPSKVAAELFFKNVVKYFGMPKNVISDRDARFTAAYHYGWDRQAIIREAIDSLEKAQRRMKKYADKHRRPLEFRVGEKVLLKLTPQIWKKIDSRVRHRALVSRYDGPFEVAAKVGEVAYRLILPERMKIHPTFHVSFLKPYVDDPEDSERHKTKRAPPEMRTQLEEKIEKVLDHKILGMHKKNMRTEFLIQWKGKPEADATWERGVSLWQYEHQVADYLKSVSTRTSSSTSGGGLLAPNVET</sequence>
<reference evidence="1" key="1">
    <citation type="journal article" date="2014" name="Nat. Commun.">
        <title>The tobacco genome sequence and its comparison with those of tomato and potato.</title>
        <authorList>
            <person name="Sierro N."/>
            <person name="Battey J.N."/>
            <person name="Ouadi S."/>
            <person name="Bakaher N."/>
            <person name="Bovet L."/>
            <person name="Willig A."/>
            <person name="Goepfert S."/>
            <person name="Peitsch M.C."/>
            <person name="Ivanov N.V."/>
        </authorList>
    </citation>
    <scope>NUCLEOTIDE SEQUENCE [LARGE SCALE GENOMIC DNA]</scope>
</reference>
<evidence type="ECO:0000313" key="2">
    <source>
        <dbReference type="RefSeq" id="XP_075096162.1"/>
    </source>
</evidence>
<name>A0AC58TG01_TOBAC</name>
<dbReference type="Proteomes" id="UP000790787">
    <property type="component" value="Chromosome 20"/>
</dbReference>
<reference evidence="2" key="2">
    <citation type="submission" date="2025-08" db="UniProtKB">
        <authorList>
            <consortium name="RefSeq"/>
        </authorList>
    </citation>
    <scope>IDENTIFICATION</scope>
    <source>
        <tissue evidence="2">Leaf</tissue>
    </source>
</reference>
<dbReference type="RefSeq" id="XP_075096162.1">
    <property type="nucleotide sequence ID" value="XM_075240061.1"/>
</dbReference>
<gene>
    <name evidence="2" type="primary">LOC142174272</name>
</gene>
<accession>A0AC58TG01</accession>
<organism evidence="1 2">
    <name type="scientific">Nicotiana tabacum</name>
    <name type="common">Common tobacco</name>
    <dbReference type="NCBI Taxonomy" id="4097"/>
    <lineage>
        <taxon>Eukaryota</taxon>
        <taxon>Viridiplantae</taxon>
        <taxon>Streptophyta</taxon>
        <taxon>Embryophyta</taxon>
        <taxon>Tracheophyta</taxon>
        <taxon>Spermatophyta</taxon>
        <taxon>Magnoliopsida</taxon>
        <taxon>eudicotyledons</taxon>
        <taxon>Gunneridae</taxon>
        <taxon>Pentapetalae</taxon>
        <taxon>asterids</taxon>
        <taxon>lamiids</taxon>
        <taxon>Solanales</taxon>
        <taxon>Solanaceae</taxon>
        <taxon>Nicotianoideae</taxon>
        <taxon>Nicotianeae</taxon>
        <taxon>Nicotiana</taxon>
    </lineage>
</organism>